<proteinExistence type="inferred from homology"/>
<dbReference type="InterPro" id="IPR000873">
    <property type="entry name" value="AMP-dep_synth/lig_dom"/>
</dbReference>
<feature type="domain" description="AMP-binding enzyme C-terminal" evidence="4">
    <location>
        <begin position="423"/>
        <end position="497"/>
    </location>
</feature>
<dbReference type="Pfam" id="PF00501">
    <property type="entry name" value="AMP-binding"/>
    <property type="match status" value="1"/>
</dbReference>
<dbReference type="InterPro" id="IPR045851">
    <property type="entry name" value="AMP-bd_C_sf"/>
</dbReference>
<dbReference type="SUPFAM" id="SSF56801">
    <property type="entry name" value="Acetyl-CoA synthetase-like"/>
    <property type="match status" value="1"/>
</dbReference>
<evidence type="ECO:0000313" key="5">
    <source>
        <dbReference type="EMBL" id="TYQ08976.1"/>
    </source>
</evidence>
<evidence type="ECO:0000256" key="2">
    <source>
        <dbReference type="ARBA" id="ARBA00022598"/>
    </source>
</evidence>
<keyword evidence="2" id="KW-0436">Ligase</keyword>
<dbReference type="Gene3D" id="3.40.50.12780">
    <property type="entry name" value="N-terminal domain of ligase-like"/>
    <property type="match status" value="1"/>
</dbReference>
<organism evidence="5">
    <name type="scientific">Nocardia globerula</name>
    <dbReference type="NCBI Taxonomy" id="1818"/>
    <lineage>
        <taxon>Bacteria</taxon>
        <taxon>Bacillati</taxon>
        <taxon>Actinomycetota</taxon>
        <taxon>Actinomycetes</taxon>
        <taxon>Mycobacteriales</taxon>
        <taxon>Nocardiaceae</taxon>
        <taxon>Nocardia</taxon>
    </lineage>
</organism>
<dbReference type="InterPro" id="IPR042099">
    <property type="entry name" value="ANL_N_sf"/>
</dbReference>
<dbReference type="GO" id="GO:0006631">
    <property type="term" value="P:fatty acid metabolic process"/>
    <property type="evidence" value="ECO:0007669"/>
    <property type="project" value="TreeGrafter"/>
</dbReference>
<sequence>MDHHYSIGRMLEYWSQERPDSLGIAVEGVAAHTFGEWYRHSSRLANGFAVLVPDSATIRGVGFAGKSAVSWGVVLAAASLVKATATPLNWRLSRREMQEIVADANLDAIVVEAEFMPQFGYPVPEDGRTRLLVPDAQPQDFENWLAQFSEEPVTPAAGPDDIALMVYTSGTSGRPKGVQLSNRAIAANLASNPPWQIHPGDVVMVPAPNFHISGTGWIFYCLGLGAGSHHVLDVRPELVLPVLAGGAVNHALTVPAVVQMLVEHESARRSTYPELRTLIYGGSPMSPTVASVAQDVFGCDLMQAYGMTETCGPITILDAEDHRGGGLLLASAGRPVRGVEMGVFDPVTGERVSVGATGEVWTRSEMLLTGYHNQPDELAAVLSGDGWFRTGDAGYLDEDGYLFLCDRVKDMIVSGGENVYPVEVENVLMAHPAVRDAAVIAVPHERWGETVKAVIVPTREGLDVSDVISYCRQHLAHYKCPTSVDIVAELPRNPSGKLLKRELRRPYWAQHERGIA</sequence>
<dbReference type="PROSITE" id="PS00455">
    <property type="entry name" value="AMP_BINDING"/>
    <property type="match status" value="1"/>
</dbReference>
<dbReference type="InterPro" id="IPR025110">
    <property type="entry name" value="AMP-bd_C"/>
</dbReference>
<evidence type="ECO:0000259" key="3">
    <source>
        <dbReference type="Pfam" id="PF00501"/>
    </source>
</evidence>
<dbReference type="GO" id="GO:0031956">
    <property type="term" value="F:medium-chain fatty acid-CoA ligase activity"/>
    <property type="evidence" value="ECO:0007669"/>
    <property type="project" value="TreeGrafter"/>
</dbReference>
<evidence type="ECO:0000259" key="4">
    <source>
        <dbReference type="Pfam" id="PF13193"/>
    </source>
</evidence>
<dbReference type="Gene3D" id="3.30.300.30">
    <property type="match status" value="1"/>
</dbReference>
<gene>
    <name evidence="5" type="ORF">FNL38_1011354</name>
</gene>
<dbReference type="FunFam" id="3.30.300.30:FF:000008">
    <property type="entry name" value="2,3-dihydroxybenzoate-AMP ligase"/>
    <property type="match status" value="1"/>
</dbReference>
<name>A0A652YZ64_NOCGL</name>
<dbReference type="Pfam" id="PF13193">
    <property type="entry name" value="AMP-binding_C"/>
    <property type="match status" value="1"/>
</dbReference>
<comment type="similarity">
    <text evidence="1">Belongs to the ATP-dependent AMP-binding enzyme family.</text>
</comment>
<dbReference type="EMBL" id="VNIQ01000001">
    <property type="protein sequence ID" value="TYQ08976.1"/>
    <property type="molecule type" value="Genomic_DNA"/>
</dbReference>
<reference evidence="5" key="1">
    <citation type="submission" date="2019-07" db="EMBL/GenBank/DDBJ databases">
        <title>Genomic Encyclopedia of Type Strains, Phase IV (KMG-IV): sequencing the most valuable type-strain genomes for metagenomic binning, comparative biology and taxonomic classification.</title>
        <authorList>
            <person name="Goeker M."/>
        </authorList>
    </citation>
    <scope>NUCLEOTIDE SEQUENCE</scope>
    <source>
        <strain evidence="5">DSM 44596</strain>
    </source>
</reference>
<comment type="caution">
    <text evidence="5">The sequence shown here is derived from an EMBL/GenBank/DDBJ whole genome shotgun (WGS) entry which is preliminary data.</text>
</comment>
<dbReference type="PANTHER" id="PTHR43201:SF5">
    <property type="entry name" value="MEDIUM-CHAIN ACYL-COA LIGASE ACSF2, MITOCHONDRIAL"/>
    <property type="match status" value="1"/>
</dbReference>
<dbReference type="AlphaFoldDB" id="A0A652YZ64"/>
<evidence type="ECO:0000256" key="1">
    <source>
        <dbReference type="ARBA" id="ARBA00006432"/>
    </source>
</evidence>
<protein>
    <submittedName>
        <fullName evidence="5">Long-chain acyl-CoA synthetase</fullName>
    </submittedName>
</protein>
<dbReference type="PANTHER" id="PTHR43201">
    <property type="entry name" value="ACYL-COA SYNTHETASE"/>
    <property type="match status" value="1"/>
</dbReference>
<feature type="domain" description="AMP-dependent synthetase/ligase" evidence="3">
    <location>
        <begin position="16"/>
        <end position="372"/>
    </location>
</feature>
<dbReference type="InterPro" id="IPR020845">
    <property type="entry name" value="AMP-binding_CS"/>
</dbReference>
<accession>A0A652YZ64</accession>